<keyword evidence="2" id="KW-1185">Reference proteome</keyword>
<evidence type="ECO:0000313" key="2">
    <source>
        <dbReference type="Proteomes" id="UP001180087"/>
    </source>
</evidence>
<evidence type="ECO:0000313" key="1">
    <source>
        <dbReference type="EMBL" id="WLV25266.1"/>
    </source>
</evidence>
<dbReference type="EMBL" id="CP129113">
    <property type="protein sequence ID" value="WLV25266.1"/>
    <property type="molecule type" value="Genomic_DNA"/>
</dbReference>
<name>A0ABY9KWK3_9BACI</name>
<protein>
    <submittedName>
        <fullName evidence="1">Uncharacterized protein</fullName>
    </submittedName>
</protein>
<reference evidence="1" key="1">
    <citation type="submission" date="2023-06" db="EMBL/GenBank/DDBJ databases">
        <title>A Treasure from Seagulls: Isolation and Description of Aciduricobacillus qingdaonensis gen. nov., sp. nov., a Rare Obligately Uric Acid-utilizing Member in the Family Bacillaceae.</title>
        <authorList>
            <person name="Liu W."/>
            <person name="Wang B."/>
        </authorList>
    </citation>
    <scope>NUCLEOTIDE SEQUENCE</scope>
    <source>
        <strain evidence="1">44XB</strain>
    </source>
</reference>
<dbReference type="Proteomes" id="UP001180087">
    <property type="component" value="Chromosome"/>
</dbReference>
<sequence>MANNTNKSNRGEKKEMAIAGAISFGAAILGTLAQSGVTRTAAKMKEKPTLLDKLRERKRLMYLKGEAIHREYVTRKENIRESAVINAKVAVNNKQTVSVEEKELV</sequence>
<dbReference type="RefSeq" id="WP_348029054.1">
    <property type="nucleotide sequence ID" value="NZ_CP129113.1"/>
</dbReference>
<accession>A0ABY9KWK3</accession>
<gene>
    <name evidence="1" type="ORF">QR721_03275</name>
</gene>
<proteinExistence type="predicted"/>
<organism evidence="1 2">
    <name type="scientific">Aciduricibacillus chroicocephali</name>
    <dbReference type="NCBI Taxonomy" id="3054939"/>
    <lineage>
        <taxon>Bacteria</taxon>
        <taxon>Bacillati</taxon>
        <taxon>Bacillota</taxon>
        <taxon>Bacilli</taxon>
        <taxon>Bacillales</taxon>
        <taxon>Bacillaceae</taxon>
        <taxon>Aciduricibacillus</taxon>
    </lineage>
</organism>